<evidence type="ECO:0000313" key="1">
    <source>
        <dbReference type="EMBL" id="KAK4514043.1"/>
    </source>
</evidence>
<dbReference type="EMBL" id="JASEJX010000016">
    <property type="protein sequence ID" value="KAK4514043.1"/>
    <property type="molecule type" value="Genomic_DNA"/>
</dbReference>
<proteinExistence type="predicted"/>
<name>A0AAN7HYY5_9FUNG</name>
<protein>
    <submittedName>
        <fullName evidence="1">Uncharacterized protein</fullName>
    </submittedName>
</protein>
<dbReference type="Proteomes" id="UP001304243">
    <property type="component" value="Unassembled WGS sequence"/>
</dbReference>
<sequence length="135" mass="15042">MYIPKKNRFEMFLKRKSSISSSQSSRKIDADGGININSNWSDICAGFIKEVVLRRRASLQDNTDDNSSNNVDLLNDPNLCLDQLSEFQKSYISFPEFSDSAISNESDNDCTTNSVTNSHYWVLSSSSSTSTSSST</sequence>
<comment type="caution">
    <text evidence="1">The sequence shown here is derived from an EMBL/GenBank/DDBJ whole genome shotgun (WGS) entry which is preliminary data.</text>
</comment>
<organism evidence="1 2">
    <name type="scientific">Mucor velutinosus</name>
    <dbReference type="NCBI Taxonomy" id="708070"/>
    <lineage>
        <taxon>Eukaryota</taxon>
        <taxon>Fungi</taxon>
        <taxon>Fungi incertae sedis</taxon>
        <taxon>Mucoromycota</taxon>
        <taxon>Mucoromycotina</taxon>
        <taxon>Mucoromycetes</taxon>
        <taxon>Mucorales</taxon>
        <taxon>Mucorineae</taxon>
        <taxon>Mucoraceae</taxon>
        <taxon>Mucor</taxon>
    </lineage>
</organism>
<evidence type="ECO:0000313" key="2">
    <source>
        <dbReference type="Proteomes" id="UP001304243"/>
    </source>
</evidence>
<dbReference type="AlphaFoldDB" id="A0AAN7HYY5"/>
<reference evidence="1 2" key="1">
    <citation type="submission" date="2022-11" db="EMBL/GenBank/DDBJ databases">
        <title>Mucor velutinosus strain NIH1002 WGS.</title>
        <authorList>
            <person name="Subramanian P."/>
            <person name="Mullikin J.C."/>
            <person name="Segre J.A."/>
            <person name="Zelazny A.M."/>
        </authorList>
    </citation>
    <scope>NUCLEOTIDE SEQUENCE [LARGE SCALE GENOMIC DNA]</scope>
    <source>
        <strain evidence="1 2">NIH1002</strain>
    </source>
</reference>
<dbReference type="GeneID" id="89949737"/>
<accession>A0AAN7HYY5</accession>
<gene>
    <name evidence="1" type="ORF">ATC70_006051</name>
</gene>
<keyword evidence="2" id="KW-1185">Reference proteome</keyword>
<dbReference type="RefSeq" id="XP_064680709.1">
    <property type="nucleotide sequence ID" value="XM_064825332.1"/>
</dbReference>